<evidence type="ECO:0000256" key="4">
    <source>
        <dbReference type="ARBA" id="ARBA00022840"/>
    </source>
</evidence>
<keyword evidence="4 6" id="KW-0067">ATP-binding</keyword>
<keyword evidence="7" id="KW-1185">Reference proteome</keyword>
<dbReference type="InterPro" id="IPR027417">
    <property type="entry name" value="P-loop_NTPase"/>
</dbReference>
<feature type="domain" description="ABC transporter" evidence="5">
    <location>
        <begin position="6"/>
        <end position="237"/>
    </location>
</feature>
<evidence type="ECO:0000256" key="3">
    <source>
        <dbReference type="ARBA" id="ARBA00022741"/>
    </source>
</evidence>
<dbReference type="InterPro" id="IPR003439">
    <property type="entry name" value="ABC_transporter-like_ATP-bd"/>
</dbReference>
<dbReference type="EMBL" id="FUZZ01000001">
    <property type="protein sequence ID" value="SKC96024.1"/>
    <property type="molecule type" value="Genomic_DNA"/>
</dbReference>
<protein>
    <submittedName>
        <fullName evidence="6">ABC-2 type transport system ATP-binding protein</fullName>
    </submittedName>
</protein>
<gene>
    <name evidence="6" type="ORF">SAMN05660461_0594</name>
</gene>
<reference evidence="6 7" key="1">
    <citation type="submission" date="2017-02" db="EMBL/GenBank/DDBJ databases">
        <authorList>
            <person name="Peterson S.W."/>
        </authorList>
    </citation>
    <scope>NUCLEOTIDE SEQUENCE [LARGE SCALE GENOMIC DNA]</scope>
    <source>
        <strain evidence="6 7">DSM 18108</strain>
    </source>
</reference>
<proteinExistence type="inferred from homology"/>
<organism evidence="6 7">
    <name type="scientific">Chitinophaga ginsengisegetis</name>
    <dbReference type="NCBI Taxonomy" id="393003"/>
    <lineage>
        <taxon>Bacteria</taxon>
        <taxon>Pseudomonadati</taxon>
        <taxon>Bacteroidota</taxon>
        <taxon>Chitinophagia</taxon>
        <taxon>Chitinophagales</taxon>
        <taxon>Chitinophagaceae</taxon>
        <taxon>Chitinophaga</taxon>
    </lineage>
</organism>
<keyword evidence="3" id="KW-0547">Nucleotide-binding</keyword>
<accession>A0A1T5N6R9</accession>
<evidence type="ECO:0000256" key="2">
    <source>
        <dbReference type="ARBA" id="ARBA00022448"/>
    </source>
</evidence>
<dbReference type="GO" id="GO:0016887">
    <property type="term" value="F:ATP hydrolysis activity"/>
    <property type="evidence" value="ECO:0007669"/>
    <property type="project" value="InterPro"/>
</dbReference>
<keyword evidence="2" id="KW-0813">Transport</keyword>
<evidence type="ECO:0000256" key="1">
    <source>
        <dbReference type="ARBA" id="ARBA00005417"/>
    </source>
</evidence>
<dbReference type="InterPro" id="IPR003593">
    <property type="entry name" value="AAA+_ATPase"/>
</dbReference>
<dbReference type="CDD" id="cd03230">
    <property type="entry name" value="ABC_DR_subfamily_A"/>
    <property type="match status" value="1"/>
</dbReference>
<dbReference type="RefSeq" id="WP_079467917.1">
    <property type="nucleotide sequence ID" value="NZ_FUZZ01000001.1"/>
</dbReference>
<dbReference type="PANTHER" id="PTHR43335">
    <property type="entry name" value="ABC TRANSPORTER, ATP-BINDING PROTEIN"/>
    <property type="match status" value="1"/>
</dbReference>
<dbReference type="AlphaFoldDB" id="A0A1T5N6R9"/>
<dbReference type="Proteomes" id="UP000190166">
    <property type="component" value="Unassembled WGS sequence"/>
</dbReference>
<evidence type="ECO:0000259" key="5">
    <source>
        <dbReference type="PROSITE" id="PS50893"/>
    </source>
</evidence>
<dbReference type="SMART" id="SM00382">
    <property type="entry name" value="AAA"/>
    <property type="match status" value="1"/>
</dbReference>
<sequence length="339" mass="36971">MEHPIIEMNGLTKYYGSLKAVDNLHLSIGKGEIFGLLGPNGAGKSTTILMLLGLTEPSAGEARICGINASRNPIPVKRKVGYMPDSVGFYNELTALENLTYIGRLNGIPETTVADVARNMLEEVGLGAAIHKKTGVFSRGMKQRLGLAEVLIKQPEVIILDEPTLGIDPTGVRDFLELIRQLNERQGLTILLSSHHLHQVQQVCNRVGIFVGGRLLAEGNIETLAANLFQAAPYVVQVTVKTPVGDTGALEKDLLQMQAVSKVTVDGAVVEISGQEDITPGIVRFFVGKGFDVTGVQQKSYGLDEIYQQYFENNLKENTSNEKSGGLFQRSFFGRFKKR</sequence>
<dbReference type="Gene3D" id="3.40.50.300">
    <property type="entry name" value="P-loop containing nucleotide triphosphate hydrolases"/>
    <property type="match status" value="1"/>
</dbReference>
<name>A0A1T5N6R9_9BACT</name>
<dbReference type="SUPFAM" id="SSF52540">
    <property type="entry name" value="P-loop containing nucleoside triphosphate hydrolases"/>
    <property type="match status" value="1"/>
</dbReference>
<dbReference type="STRING" id="393003.SAMN05660461_0594"/>
<comment type="similarity">
    <text evidence="1">Belongs to the ABC transporter superfamily.</text>
</comment>
<dbReference type="PANTHER" id="PTHR43335:SF4">
    <property type="entry name" value="ABC TRANSPORTER, ATP-BINDING PROTEIN"/>
    <property type="match status" value="1"/>
</dbReference>
<dbReference type="PROSITE" id="PS50893">
    <property type="entry name" value="ABC_TRANSPORTER_2"/>
    <property type="match status" value="1"/>
</dbReference>
<dbReference type="Pfam" id="PF00005">
    <property type="entry name" value="ABC_tran"/>
    <property type="match status" value="1"/>
</dbReference>
<dbReference type="GO" id="GO:0005524">
    <property type="term" value="F:ATP binding"/>
    <property type="evidence" value="ECO:0007669"/>
    <property type="project" value="UniProtKB-KW"/>
</dbReference>
<evidence type="ECO:0000313" key="6">
    <source>
        <dbReference type="EMBL" id="SKC96024.1"/>
    </source>
</evidence>
<evidence type="ECO:0000313" key="7">
    <source>
        <dbReference type="Proteomes" id="UP000190166"/>
    </source>
</evidence>